<keyword evidence="2" id="KW-0472">Membrane</keyword>
<proteinExistence type="predicted"/>
<evidence type="ECO:0000256" key="2">
    <source>
        <dbReference type="SAM" id="Phobius"/>
    </source>
</evidence>
<comment type="caution">
    <text evidence="3">The sequence shown here is derived from an EMBL/GenBank/DDBJ whole genome shotgun (WGS) entry which is preliminary data.</text>
</comment>
<dbReference type="Proteomes" id="UP000614601">
    <property type="component" value="Unassembled WGS sequence"/>
</dbReference>
<reference evidence="3" key="1">
    <citation type="submission" date="2020-09" db="EMBL/GenBank/DDBJ databases">
        <authorList>
            <person name="Kikuchi T."/>
        </authorList>
    </citation>
    <scope>NUCLEOTIDE SEQUENCE</scope>
    <source>
        <strain evidence="3">SH1</strain>
    </source>
</reference>
<feature type="region of interest" description="Disordered" evidence="1">
    <location>
        <begin position="1"/>
        <end position="82"/>
    </location>
</feature>
<accession>A0A811LHV8</accession>
<dbReference type="EMBL" id="CAJFDH010000006">
    <property type="protein sequence ID" value="CAD5227714.1"/>
    <property type="molecule type" value="Genomic_DNA"/>
</dbReference>
<gene>
    <name evidence="3" type="ORF">BOKJ2_LOCUS12311</name>
</gene>
<dbReference type="AlphaFoldDB" id="A0A811LHV8"/>
<keyword evidence="2" id="KW-1133">Transmembrane helix</keyword>
<name>A0A811LHV8_9BILA</name>
<organism evidence="3 4">
    <name type="scientific">Bursaphelenchus okinawaensis</name>
    <dbReference type="NCBI Taxonomy" id="465554"/>
    <lineage>
        <taxon>Eukaryota</taxon>
        <taxon>Metazoa</taxon>
        <taxon>Ecdysozoa</taxon>
        <taxon>Nematoda</taxon>
        <taxon>Chromadorea</taxon>
        <taxon>Rhabditida</taxon>
        <taxon>Tylenchina</taxon>
        <taxon>Tylenchomorpha</taxon>
        <taxon>Aphelenchoidea</taxon>
        <taxon>Aphelenchoididae</taxon>
        <taxon>Bursaphelenchus</taxon>
    </lineage>
</organism>
<evidence type="ECO:0000313" key="3">
    <source>
        <dbReference type="EMBL" id="CAD5227714.1"/>
    </source>
</evidence>
<keyword evidence="2" id="KW-0812">Transmembrane</keyword>
<dbReference type="EMBL" id="CAJFCW020000006">
    <property type="protein sequence ID" value="CAG9123531.1"/>
    <property type="molecule type" value="Genomic_DNA"/>
</dbReference>
<feature type="compositionally biased region" description="Basic residues" evidence="1">
    <location>
        <begin position="57"/>
        <end position="70"/>
    </location>
</feature>
<protein>
    <submittedName>
        <fullName evidence="3">Uncharacterized protein</fullName>
    </submittedName>
</protein>
<feature type="compositionally biased region" description="Pro residues" evidence="1">
    <location>
        <begin position="17"/>
        <end position="35"/>
    </location>
</feature>
<feature type="transmembrane region" description="Helical" evidence="2">
    <location>
        <begin position="102"/>
        <end position="125"/>
    </location>
</feature>
<dbReference type="Proteomes" id="UP000783686">
    <property type="component" value="Unassembled WGS sequence"/>
</dbReference>
<keyword evidence="4" id="KW-1185">Reference proteome</keyword>
<evidence type="ECO:0000256" key="1">
    <source>
        <dbReference type="SAM" id="MobiDB-lite"/>
    </source>
</evidence>
<dbReference type="SUPFAM" id="SSF101447">
    <property type="entry name" value="Formin homology 2 domain (FH2 domain)"/>
    <property type="match status" value="1"/>
</dbReference>
<sequence>MAQYEPILDPQQMGAAPAPPLPPPPPPPPPPPAPSKPATQMEEETFASTRESETRPVNRKKGKKGAKPSKSKINVKEEGDEDEDDAIAALIVRRALEVRFCYAFWLSVLVVCLISFLIAIILLFAL</sequence>
<evidence type="ECO:0000313" key="4">
    <source>
        <dbReference type="Proteomes" id="UP000614601"/>
    </source>
</evidence>